<protein>
    <recommendedName>
        <fullName evidence="5">DUF2613 domain-containing protein</fullName>
    </recommendedName>
</protein>
<sequence length="80" mass="7515">MTTKTMKPVAAIVGGSAIAAAAIVAAVLQGADAGSFAGGEMSTGATITATNPPSEASIPAAVPKITGPAPLPSEEQGLPG</sequence>
<evidence type="ECO:0000313" key="3">
    <source>
        <dbReference type="EMBL" id="OFJ55815.1"/>
    </source>
</evidence>
<organism evidence="3 4">
    <name type="scientific">Mycolicibacterium grossiae</name>
    <dbReference type="NCBI Taxonomy" id="1552759"/>
    <lineage>
        <taxon>Bacteria</taxon>
        <taxon>Bacillati</taxon>
        <taxon>Actinomycetota</taxon>
        <taxon>Actinomycetes</taxon>
        <taxon>Mycobacteriales</taxon>
        <taxon>Mycobacteriaceae</taxon>
        <taxon>Mycolicibacterium</taxon>
    </lineage>
</organism>
<evidence type="ECO:0000256" key="2">
    <source>
        <dbReference type="SAM" id="SignalP"/>
    </source>
</evidence>
<proteinExistence type="predicted"/>
<dbReference type="EMBL" id="MCHX01000001">
    <property type="protein sequence ID" value="OFJ55815.1"/>
    <property type="molecule type" value="Genomic_DNA"/>
</dbReference>
<accession>A0A1E8QBR6</accession>
<evidence type="ECO:0000313" key="4">
    <source>
        <dbReference type="Proteomes" id="UP000178953"/>
    </source>
</evidence>
<dbReference type="Proteomes" id="UP000178953">
    <property type="component" value="Unassembled WGS sequence"/>
</dbReference>
<reference evidence="3 4" key="1">
    <citation type="submission" date="2016-09" db="EMBL/GenBank/DDBJ databases">
        <title>genome sequence of Mycobacterium sp. 739 SCH.</title>
        <authorList>
            <person name="Greninger A.L."/>
            <person name="Qin X."/>
            <person name="Jerome K."/>
            <person name="Vora S."/>
            <person name="Quinn K."/>
        </authorList>
    </citation>
    <scope>NUCLEOTIDE SEQUENCE [LARGE SCALE GENOMIC DNA]</scope>
    <source>
        <strain evidence="3 4">SCH</strain>
    </source>
</reference>
<dbReference type="AlphaFoldDB" id="A0A1E8QBR6"/>
<keyword evidence="4" id="KW-1185">Reference proteome</keyword>
<feature type="region of interest" description="Disordered" evidence="1">
    <location>
        <begin position="61"/>
        <end position="80"/>
    </location>
</feature>
<name>A0A1E8QBR6_9MYCO</name>
<evidence type="ECO:0000256" key="1">
    <source>
        <dbReference type="SAM" id="MobiDB-lite"/>
    </source>
</evidence>
<keyword evidence="2" id="KW-0732">Signal</keyword>
<feature type="chain" id="PRO_5039453370" description="DUF2613 domain-containing protein" evidence="2">
    <location>
        <begin position="22"/>
        <end position="80"/>
    </location>
</feature>
<feature type="signal peptide" evidence="2">
    <location>
        <begin position="1"/>
        <end position="21"/>
    </location>
</feature>
<evidence type="ECO:0008006" key="5">
    <source>
        <dbReference type="Google" id="ProtNLM"/>
    </source>
</evidence>
<comment type="caution">
    <text evidence="3">The sequence shown here is derived from an EMBL/GenBank/DDBJ whole genome shotgun (WGS) entry which is preliminary data.</text>
</comment>
<gene>
    <name evidence="3" type="ORF">BEL07_00640</name>
</gene>